<dbReference type="PhylomeDB" id="T1J381"/>
<dbReference type="Pfam" id="PF03137">
    <property type="entry name" value="OATP"/>
    <property type="match status" value="1"/>
</dbReference>
<dbReference type="InterPro" id="IPR036259">
    <property type="entry name" value="MFS_trans_sf"/>
</dbReference>
<accession>T1J381</accession>
<feature type="transmembrane region" description="Helical" evidence="8">
    <location>
        <begin position="635"/>
        <end position="659"/>
    </location>
</feature>
<evidence type="ECO:0000313" key="11">
    <source>
        <dbReference type="EnsemblMetazoa" id="SMAR008041-PA"/>
    </source>
</evidence>
<keyword evidence="4 8" id="KW-0812">Transmembrane</keyword>
<dbReference type="EMBL" id="JH431820">
    <property type="status" value="NOT_ANNOTATED_CDS"/>
    <property type="molecule type" value="Genomic_DNA"/>
</dbReference>
<dbReference type="CDD" id="cd17336">
    <property type="entry name" value="MFS_SLCO_OATP"/>
    <property type="match status" value="1"/>
</dbReference>
<feature type="transmembrane region" description="Helical" evidence="8">
    <location>
        <begin position="107"/>
        <end position="125"/>
    </location>
</feature>
<keyword evidence="6 8" id="KW-0472">Membrane</keyword>
<evidence type="ECO:0000256" key="2">
    <source>
        <dbReference type="ARBA" id="ARBA00009657"/>
    </source>
</evidence>
<dbReference type="HOGENOM" id="CLU_008954_1_3_1"/>
<keyword evidence="7" id="KW-1015">Disulfide bond</keyword>
<dbReference type="OMA" id="NFAPICG"/>
<feature type="transmembrane region" description="Helical" evidence="8">
    <location>
        <begin position="174"/>
        <end position="196"/>
    </location>
</feature>
<reference evidence="11" key="2">
    <citation type="submission" date="2015-02" db="UniProtKB">
        <authorList>
            <consortium name="EnsemblMetazoa"/>
        </authorList>
    </citation>
    <scope>IDENTIFICATION</scope>
</reference>
<feature type="transmembrane region" description="Helical" evidence="8">
    <location>
        <begin position="339"/>
        <end position="361"/>
    </location>
</feature>
<evidence type="ECO:0000256" key="1">
    <source>
        <dbReference type="ARBA" id="ARBA00004651"/>
    </source>
</evidence>
<organism evidence="11 12">
    <name type="scientific">Strigamia maritima</name>
    <name type="common">European centipede</name>
    <name type="synonym">Geophilus maritimus</name>
    <dbReference type="NCBI Taxonomy" id="126957"/>
    <lineage>
        <taxon>Eukaryota</taxon>
        <taxon>Metazoa</taxon>
        <taxon>Ecdysozoa</taxon>
        <taxon>Arthropoda</taxon>
        <taxon>Myriapoda</taxon>
        <taxon>Chilopoda</taxon>
        <taxon>Pleurostigmophora</taxon>
        <taxon>Geophilomorpha</taxon>
        <taxon>Linotaeniidae</taxon>
        <taxon>Strigamia</taxon>
    </lineage>
</organism>
<dbReference type="PANTHER" id="PTHR11388:SF159">
    <property type="entry name" value="SOLUTE CARRIER ORGANIC ANION TRANSPORTER FAMILY MEMBER 74D"/>
    <property type="match status" value="1"/>
</dbReference>
<dbReference type="eggNOG" id="KOG3626">
    <property type="taxonomic scope" value="Eukaryota"/>
</dbReference>
<dbReference type="InterPro" id="IPR004156">
    <property type="entry name" value="OATP"/>
</dbReference>
<dbReference type="Gene3D" id="1.20.1250.20">
    <property type="entry name" value="MFS general substrate transporter like domains"/>
    <property type="match status" value="1"/>
</dbReference>
<keyword evidence="3" id="KW-1003">Cell membrane</keyword>
<feature type="region of interest" description="Disordered" evidence="9">
    <location>
        <begin position="1"/>
        <end position="23"/>
    </location>
</feature>
<dbReference type="SUPFAM" id="SSF103473">
    <property type="entry name" value="MFS general substrate transporter"/>
    <property type="match status" value="1"/>
</dbReference>
<feature type="transmembrane region" description="Helical" evidence="8">
    <location>
        <begin position="507"/>
        <end position="529"/>
    </location>
</feature>
<dbReference type="GO" id="GO:0015347">
    <property type="term" value="F:sodium-independent organic anion transmembrane transporter activity"/>
    <property type="evidence" value="ECO:0007669"/>
    <property type="project" value="TreeGrafter"/>
</dbReference>
<keyword evidence="5 8" id="KW-1133">Transmembrane helix</keyword>
<feature type="transmembrane region" description="Helical" evidence="8">
    <location>
        <begin position="725"/>
        <end position="745"/>
    </location>
</feature>
<keyword evidence="12" id="KW-1185">Reference proteome</keyword>
<dbReference type="PANTHER" id="PTHR11388">
    <property type="entry name" value="ORGANIC ANION TRANSPORTER"/>
    <property type="match status" value="1"/>
</dbReference>
<dbReference type="Proteomes" id="UP000014500">
    <property type="component" value="Unassembled WGS sequence"/>
</dbReference>
<evidence type="ECO:0000259" key="10">
    <source>
        <dbReference type="PROSITE" id="PS51465"/>
    </source>
</evidence>
<dbReference type="GO" id="GO:0043252">
    <property type="term" value="P:sodium-independent organic anion transport"/>
    <property type="evidence" value="ECO:0007669"/>
    <property type="project" value="TreeGrafter"/>
</dbReference>
<feature type="transmembrane region" description="Helical" evidence="8">
    <location>
        <begin position="473"/>
        <end position="495"/>
    </location>
</feature>
<comment type="similarity">
    <text evidence="2 8">Belongs to the organo anion transporter (TC 2.A.60) family.</text>
</comment>
<dbReference type="GO" id="GO:0016323">
    <property type="term" value="C:basolateral plasma membrane"/>
    <property type="evidence" value="ECO:0007669"/>
    <property type="project" value="TreeGrafter"/>
</dbReference>
<comment type="subcellular location">
    <subcellularLocation>
        <location evidence="1 8">Cell membrane</location>
        <topology evidence="1 8">Multi-pass membrane protein</topology>
    </subcellularLocation>
</comment>
<name>T1J381_STRMM</name>
<proteinExistence type="inferred from homology"/>
<dbReference type="NCBIfam" id="TIGR00805">
    <property type="entry name" value="oat"/>
    <property type="match status" value="1"/>
</dbReference>
<dbReference type="EnsemblMetazoa" id="SMAR008041-RA">
    <property type="protein sequence ID" value="SMAR008041-PA"/>
    <property type="gene ID" value="SMAR008041"/>
</dbReference>
<protein>
    <recommendedName>
        <fullName evidence="8">Solute carrier organic anion transporter family member</fullName>
    </recommendedName>
</protein>
<dbReference type="InterPro" id="IPR036058">
    <property type="entry name" value="Kazal_dom_sf"/>
</dbReference>
<dbReference type="STRING" id="126957.T1J381"/>
<evidence type="ECO:0000256" key="7">
    <source>
        <dbReference type="ARBA" id="ARBA00023157"/>
    </source>
</evidence>
<evidence type="ECO:0000256" key="4">
    <source>
        <dbReference type="ARBA" id="ARBA00022692"/>
    </source>
</evidence>
<keyword evidence="8" id="KW-0813">Transport</keyword>
<feature type="transmembrane region" description="Helical" evidence="8">
    <location>
        <begin position="440"/>
        <end position="461"/>
    </location>
</feature>
<evidence type="ECO:0000256" key="3">
    <source>
        <dbReference type="ARBA" id="ARBA00022475"/>
    </source>
</evidence>
<feature type="transmembrane region" description="Helical" evidence="8">
    <location>
        <begin position="145"/>
        <end position="162"/>
    </location>
</feature>
<evidence type="ECO:0000256" key="5">
    <source>
        <dbReference type="ARBA" id="ARBA00022989"/>
    </source>
</evidence>
<feature type="domain" description="Kazal-like" evidence="10">
    <location>
        <begin position="561"/>
        <end position="618"/>
    </location>
</feature>
<feature type="transmembrane region" description="Helical" evidence="8">
    <location>
        <begin position="671"/>
        <end position="695"/>
    </location>
</feature>
<keyword evidence="8" id="KW-0406">Ion transport</keyword>
<evidence type="ECO:0000256" key="9">
    <source>
        <dbReference type="SAM" id="MobiDB-lite"/>
    </source>
</evidence>
<feature type="transmembrane region" description="Helical" evidence="8">
    <location>
        <begin position="293"/>
        <end position="313"/>
    </location>
</feature>
<dbReference type="PROSITE" id="PS51465">
    <property type="entry name" value="KAZAL_2"/>
    <property type="match status" value="1"/>
</dbReference>
<evidence type="ECO:0000313" key="12">
    <source>
        <dbReference type="Proteomes" id="UP000014500"/>
    </source>
</evidence>
<dbReference type="SUPFAM" id="SSF100895">
    <property type="entry name" value="Kazal-type serine protease inhibitors"/>
    <property type="match status" value="1"/>
</dbReference>
<sequence length="775" mass="85402">MYEIPIATGNDKGANKRPHRGTHQSQLRILVLVGSANCDSTELRFEASVEEGDGNGDCSLPLHTPAINGQCVVTRVKPIEHTEPEEDGCGFGPWRPMWMRGFANKNVFLGVFCLASVLQGMYYTYFVSVLTTIEKLFQIQSKTTGIIMSATEVGQISAALVLTHYGGHGHRPRWIACGMLLFATASFLCTLPHFLFGKQMIDSLQMNVAHQTPVDTYLCGNLNDSTVSGLARTTPLFPGLTCEDGKIGKASTTTLVLGILFISLLLIGIGWTAVYTLGIPYIDDNIAKRDSPLYFGITIGVRILGPVFGFYLGSGCTKLYVNPFEDPGYTNEDPRWISAWWLGPFIVAGALLFVTAAMFSFPRKLRQEPTRVVNTTVSRSNGNAHALLTPSLTNEENADGNSNSVHMATKNTQEVVVDNMRPDIRSFPATMRRLLRNEILLLRTASTVLHILPMSGLFTFLPKYLENQFRKTATTASMVTGTGVLVMGVGIFASGMLMRVCKPNARFVAGWIAITALLHSLGMMSLMFVGCPISHFTGLEEGSKQTLHHTQIRELLNSSGLQFASSCNNITCECSDVFAPVCSEDGQMFYSACTAGCTNYTHDESDKITKYFDCDCLDPDMTLSRDNCPLECDNFIWYVCIFSFFAFIHSTSEVGSMLLTLRCVDPKDKAMALGLIWFAIGLFGNVPCAIIYGAVVDSACSIWEFTCGQQGACWFYDPSTFRTSFHGMSSAIMFLAFLVDAVVWYKARSIHFQDEEIPKNDEEIQPMNNENQSTV</sequence>
<evidence type="ECO:0000256" key="8">
    <source>
        <dbReference type="RuleBase" id="RU362056"/>
    </source>
</evidence>
<dbReference type="InterPro" id="IPR002350">
    <property type="entry name" value="Kazal_dom"/>
</dbReference>
<reference evidence="12" key="1">
    <citation type="submission" date="2011-05" db="EMBL/GenBank/DDBJ databases">
        <authorList>
            <person name="Richards S.R."/>
            <person name="Qu J."/>
            <person name="Jiang H."/>
            <person name="Jhangiani S.N."/>
            <person name="Agravi P."/>
            <person name="Goodspeed R."/>
            <person name="Gross S."/>
            <person name="Mandapat C."/>
            <person name="Jackson L."/>
            <person name="Mathew T."/>
            <person name="Pu L."/>
            <person name="Thornton R."/>
            <person name="Saada N."/>
            <person name="Wilczek-Boney K.B."/>
            <person name="Lee S."/>
            <person name="Kovar C."/>
            <person name="Wu Y."/>
            <person name="Scherer S.E."/>
            <person name="Worley K.C."/>
            <person name="Muzny D.M."/>
            <person name="Gibbs R."/>
        </authorList>
    </citation>
    <scope>NUCLEOTIDE SEQUENCE</scope>
    <source>
        <strain evidence="12">Brora</strain>
    </source>
</reference>
<evidence type="ECO:0000256" key="6">
    <source>
        <dbReference type="ARBA" id="ARBA00023136"/>
    </source>
</evidence>
<dbReference type="GO" id="GO:0006811">
    <property type="term" value="P:monoatomic ion transport"/>
    <property type="evidence" value="ECO:0007669"/>
    <property type="project" value="UniProtKB-KW"/>
</dbReference>
<feature type="transmembrane region" description="Helical" evidence="8">
    <location>
        <begin position="255"/>
        <end position="281"/>
    </location>
</feature>
<dbReference type="AlphaFoldDB" id="T1J381"/>